<dbReference type="SUPFAM" id="SSF46785">
    <property type="entry name" value="Winged helix' DNA-binding domain"/>
    <property type="match status" value="1"/>
</dbReference>
<dbReference type="InterPro" id="IPR002711">
    <property type="entry name" value="HNH"/>
</dbReference>
<dbReference type="GO" id="GO:0008270">
    <property type="term" value="F:zinc ion binding"/>
    <property type="evidence" value="ECO:0007669"/>
    <property type="project" value="InterPro"/>
</dbReference>
<organism evidence="2">
    <name type="scientific">marine sediment metagenome</name>
    <dbReference type="NCBI Taxonomy" id="412755"/>
    <lineage>
        <taxon>unclassified sequences</taxon>
        <taxon>metagenomes</taxon>
        <taxon>ecological metagenomes</taxon>
    </lineage>
</organism>
<dbReference type="InterPro" id="IPR052892">
    <property type="entry name" value="NA-targeting_endonuclease"/>
</dbReference>
<dbReference type="GO" id="GO:0003676">
    <property type="term" value="F:nucleic acid binding"/>
    <property type="evidence" value="ECO:0007669"/>
    <property type="project" value="InterPro"/>
</dbReference>
<dbReference type="Pfam" id="PF01844">
    <property type="entry name" value="HNH"/>
    <property type="match status" value="1"/>
</dbReference>
<dbReference type="GO" id="GO:0004519">
    <property type="term" value="F:endonuclease activity"/>
    <property type="evidence" value="ECO:0007669"/>
    <property type="project" value="InterPro"/>
</dbReference>
<dbReference type="EMBL" id="LAZR01002552">
    <property type="protein sequence ID" value="KKN28543.1"/>
    <property type="molecule type" value="Genomic_DNA"/>
</dbReference>
<gene>
    <name evidence="2" type="ORF">LCGC14_0853100</name>
</gene>
<name>A0A0F9SGP7_9ZZZZ</name>
<proteinExistence type="predicted"/>
<evidence type="ECO:0000313" key="2">
    <source>
        <dbReference type="EMBL" id="KKN28543.1"/>
    </source>
</evidence>
<evidence type="ECO:0000259" key="1">
    <source>
        <dbReference type="SMART" id="SM00507"/>
    </source>
</evidence>
<dbReference type="InterPro" id="IPR003615">
    <property type="entry name" value="HNH_nuc"/>
</dbReference>
<dbReference type="PANTHER" id="PTHR33877:SF2">
    <property type="entry name" value="OS07G0170200 PROTEIN"/>
    <property type="match status" value="1"/>
</dbReference>
<feature type="domain" description="HNH nuclease" evidence="1">
    <location>
        <begin position="12"/>
        <end position="65"/>
    </location>
</feature>
<dbReference type="Gene3D" id="1.10.30.50">
    <property type="match status" value="1"/>
</dbReference>
<dbReference type="CDD" id="cd00085">
    <property type="entry name" value="HNHc"/>
    <property type="match status" value="1"/>
</dbReference>
<comment type="caution">
    <text evidence="2">The sequence shown here is derived from an EMBL/GenBank/DDBJ whole genome shotgun (WGS) entry which is preliminary data.</text>
</comment>
<dbReference type="InterPro" id="IPR036390">
    <property type="entry name" value="WH_DNA-bd_sf"/>
</dbReference>
<dbReference type="AlphaFoldDB" id="A0A0F9SGP7"/>
<reference evidence="2" key="1">
    <citation type="journal article" date="2015" name="Nature">
        <title>Complex archaea that bridge the gap between prokaryotes and eukaryotes.</title>
        <authorList>
            <person name="Spang A."/>
            <person name="Saw J.H."/>
            <person name="Jorgensen S.L."/>
            <person name="Zaremba-Niedzwiedzka K."/>
            <person name="Martijn J."/>
            <person name="Lind A.E."/>
            <person name="van Eijk R."/>
            <person name="Schleper C."/>
            <person name="Guy L."/>
            <person name="Ettema T.J."/>
        </authorList>
    </citation>
    <scope>NUCLEOTIDE SEQUENCE</scope>
</reference>
<protein>
    <recommendedName>
        <fullName evidence="1">HNH nuclease domain-containing protein</fullName>
    </recommendedName>
</protein>
<sequence length="151" mass="17243">MVTRTNLYGWTKLRWKILYRDKYTCQYCGQAAPNVQLEVDHIIPLSEGGADDDTNLITSCWACNRGKNGLARSIYFKEKNRKRSPTGREAVRRNAILDMLSQNPDGLGSKEIVERSSASMMATRVALSRLHRDGKIEQISPGRWRMKQVLL</sequence>
<dbReference type="SMART" id="SM00507">
    <property type="entry name" value="HNHc"/>
    <property type="match status" value="1"/>
</dbReference>
<accession>A0A0F9SGP7</accession>
<dbReference type="PANTHER" id="PTHR33877">
    <property type="entry name" value="SLL1193 PROTEIN"/>
    <property type="match status" value="1"/>
</dbReference>